<dbReference type="InterPro" id="IPR015590">
    <property type="entry name" value="Aldehyde_DH_dom"/>
</dbReference>
<evidence type="ECO:0000256" key="9">
    <source>
        <dbReference type="RuleBase" id="RU003345"/>
    </source>
</evidence>
<feature type="domain" description="Aldehyde dehydrogenase" evidence="10">
    <location>
        <begin position="13"/>
        <end position="470"/>
    </location>
</feature>
<comment type="function">
    <text evidence="5">Involved in the toluene-4-sulfonate degradation pathway. Does not discriminate between the sulfonate and the carboxyl substituents and can also be involved in the p-toluenecarboxylate degradation pathway.</text>
</comment>
<dbReference type="CDD" id="cd07138">
    <property type="entry name" value="ALDH_CddD_SSP0762"/>
    <property type="match status" value="1"/>
</dbReference>
<evidence type="ECO:0000259" key="10">
    <source>
        <dbReference type="Pfam" id="PF00171"/>
    </source>
</evidence>
<dbReference type="OrthoDB" id="6187633at2"/>
<dbReference type="SUPFAM" id="SSF53720">
    <property type="entry name" value="ALDH-like"/>
    <property type="match status" value="1"/>
</dbReference>
<comment type="catalytic activity">
    <reaction evidence="4">
        <text>4-(hydroxymethyl)benzenesulfonate + NAD(+) = 4-formylbenzenesulfonate + NADH + H(+)</text>
        <dbReference type="Rhea" id="RHEA:24412"/>
        <dbReference type="ChEBI" id="CHEBI:11944"/>
        <dbReference type="ChEBI" id="CHEBI:11987"/>
        <dbReference type="ChEBI" id="CHEBI:15378"/>
        <dbReference type="ChEBI" id="CHEBI:57540"/>
        <dbReference type="ChEBI" id="CHEBI:57945"/>
        <dbReference type="EC" id="1.1.1.257"/>
    </reaction>
</comment>
<accession>A0A1M5B443</accession>
<reference evidence="11 12" key="1">
    <citation type="submission" date="2016-11" db="EMBL/GenBank/DDBJ databases">
        <authorList>
            <person name="Jaros S."/>
            <person name="Januszkiewicz K."/>
            <person name="Wedrychowicz H."/>
        </authorList>
    </citation>
    <scope>NUCLEOTIDE SEQUENCE [LARGE SCALE GENOMIC DNA]</scope>
    <source>
        <strain evidence="11 12">DSM 16112</strain>
    </source>
</reference>
<dbReference type="Proteomes" id="UP000184327">
    <property type="component" value="Unassembled WGS sequence"/>
</dbReference>
<dbReference type="PANTHER" id="PTHR42804">
    <property type="entry name" value="ALDEHYDE DEHYDROGENASE"/>
    <property type="match status" value="1"/>
</dbReference>
<dbReference type="InterPro" id="IPR016161">
    <property type="entry name" value="Ald_DH/histidinol_DH"/>
</dbReference>
<dbReference type="Gene3D" id="3.40.605.10">
    <property type="entry name" value="Aldehyde Dehydrogenase, Chain A, domain 1"/>
    <property type="match status" value="1"/>
</dbReference>
<evidence type="ECO:0000256" key="8">
    <source>
        <dbReference type="PROSITE-ProRule" id="PRU10007"/>
    </source>
</evidence>
<evidence type="ECO:0000256" key="3">
    <source>
        <dbReference type="ARBA" id="ARBA00023002"/>
    </source>
</evidence>
<evidence type="ECO:0000256" key="4">
    <source>
        <dbReference type="ARBA" id="ARBA00051407"/>
    </source>
</evidence>
<evidence type="ECO:0000313" key="12">
    <source>
        <dbReference type="Proteomes" id="UP000184327"/>
    </source>
</evidence>
<evidence type="ECO:0000313" key="11">
    <source>
        <dbReference type="EMBL" id="SHF37263.1"/>
    </source>
</evidence>
<dbReference type="Gene3D" id="3.40.309.10">
    <property type="entry name" value="Aldehyde Dehydrogenase, Chain A, domain 2"/>
    <property type="match status" value="1"/>
</dbReference>
<dbReference type="InterPro" id="IPR016162">
    <property type="entry name" value="Ald_DH_N"/>
</dbReference>
<dbReference type="GO" id="GO:0016620">
    <property type="term" value="F:oxidoreductase activity, acting on the aldehyde or oxo group of donors, NAD or NADP as acceptor"/>
    <property type="evidence" value="ECO:0007669"/>
    <property type="project" value="InterPro"/>
</dbReference>
<dbReference type="Pfam" id="PF00171">
    <property type="entry name" value="Aldedh"/>
    <property type="match status" value="1"/>
</dbReference>
<dbReference type="FunFam" id="3.40.605.10:FF:000007">
    <property type="entry name" value="NAD/NADP-dependent betaine aldehyde dehydrogenase"/>
    <property type="match status" value="1"/>
</dbReference>
<dbReference type="PANTHER" id="PTHR42804:SF1">
    <property type="entry name" value="ALDEHYDE DEHYDROGENASE-RELATED"/>
    <property type="match status" value="1"/>
</dbReference>
<evidence type="ECO:0000256" key="2">
    <source>
        <dbReference type="ARBA" id="ARBA00011738"/>
    </source>
</evidence>
<dbReference type="InterPro" id="IPR029510">
    <property type="entry name" value="Ald_DH_CS_GLU"/>
</dbReference>
<name>A0A1M5B443_9BURK</name>
<sequence length="476" mass="50728">MQHHTRHYINGQWQTAQGTDTHEVHDSSTGEVIASIPSGLAQEAEQAIEAAAAAWPAWNATPPAERAQWLECIAQGLQAREEALTQAITAEVGMPIVQTRRIQVQSPIAVVQEYANILRQGFAWEERSGNALIVQEAVGVVVAITPWNYPLSQIVLKMAPALAAGCTVVLKPSEVAPLNALILAEAIHEAGLPAGVFNLVNGRGDVVGETLVRHPQTNMVSFTGSTRAGQRVAELASQGVKRVALELGGKSASVVLRGANLEKAIKASVGECMLNTGQTCSAHTRLIVHEDDYPAIVPLLQAAISRLSVGSAWRDDVRLGPLISAAQQVRVQQYLQVAQDDGDELIARSEAGVADAPQGGYFVWPHAFKVRPDSRIAREEVFGPVLAVLTYRDTDEAVALANDTDYGLGGAVWAASDDEAIAVARRIRTGQIHINGGAFNRSAPFGGFKQSGYGREGGVHGLQEFLEAKALLLPQG</sequence>
<proteinExistence type="inferred from homology"/>
<keyword evidence="3 9" id="KW-0560">Oxidoreductase</keyword>
<organism evidence="11 12">
    <name type="scientific">Lampropedia hyalina DSM 16112</name>
    <dbReference type="NCBI Taxonomy" id="1122156"/>
    <lineage>
        <taxon>Bacteria</taxon>
        <taxon>Pseudomonadati</taxon>
        <taxon>Pseudomonadota</taxon>
        <taxon>Betaproteobacteria</taxon>
        <taxon>Burkholderiales</taxon>
        <taxon>Comamonadaceae</taxon>
        <taxon>Lampropedia</taxon>
    </lineage>
</organism>
<dbReference type="GO" id="GO:0018462">
    <property type="term" value="F:4-(hydroxymethyl)benzenesulfonate dehydrogenase activity"/>
    <property type="evidence" value="ECO:0007669"/>
    <property type="project" value="UniProtKB-EC"/>
</dbReference>
<keyword evidence="12" id="KW-1185">Reference proteome</keyword>
<dbReference type="EMBL" id="FQUZ01000020">
    <property type="protein sequence ID" value="SHF37263.1"/>
    <property type="molecule type" value="Genomic_DNA"/>
</dbReference>
<evidence type="ECO:0000256" key="5">
    <source>
        <dbReference type="ARBA" id="ARBA00056807"/>
    </source>
</evidence>
<dbReference type="RefSeq" id="WP_073356375.1">
    <property type="nucleotide sequence ID" value="NZ_FQUZ01000020.1"/>
</dbReference>
<feature type="active site" evidence="8">
    <location>
        <position position="246"/>
    </location>
</feature>
<dbReference type="InterPro" id="IPR016163">
    <property type="entry name" value="Ald_DH_C"/>
</dbReference>
<evidence type="ECO:0000256" key="7">
    <source>
        <dbReference type="ARBA" id="ARBA00079883"/>
    </source>
</evidence>
<evidence type="ECO:0000256" key="6">
    <source>
        <dbReference type="ARBA" id="ARBA00066857"/>
    </source>
</evidence>
<comment type="subunit">
    <text evidence="2">Homodimer.</text>
</comment>
<comment type="similarity">
    <text evidence="1 9">Belongs to the aldehyde dehydrogenase family.</text>
</comment>
<dbReference type="STRING" id="1122156.SAMN02745117_01810"/>
<gene>
    <name evidence="11" type="ORF">SAMN02745117_01810</name>
</gene>
<dbReference type="EC" id="1.1.1.257" evidence="6"/>
<evidence type="ECO:0000256" key="1">
    <source>
        <dbReference type="ARBA" id="ARBA00009986"/>
    </source>
</evidence>
<protein>
    <recommendedName>
        <fullName evidence="6">4-(hydroxymethyl)benzenesulfonate dehydrogenase</fullName>
        <ecNumber evidence="6">1.1.1.257</ecNumber>
    </recommendedName>
    <alternativeName>
        <fullName evidence="7">Toluenesulfonate aldehyde dehydrogenase TsaD</fullName>
    </alternativeName>
</protein>
<dbReference type="AlphaFoldDB" id="A0A1M5B443"/>
<dbReference type="PROSITE" id="PS00687">
    <property type="entry name" value="ALDEHYDE_DEHYDR_GLU"/>
    <property type="match status" value="1"/>
</dbReference>